<dbReference type="EMBL" id="CYPR01000207">
    <property type="protein sequence ID" value="CUH40451.1"/>
    <property type="molecule type" value="Genomic_DNA"/>
</dbReference>
<dbReference type="RefSeq" id="WP_055664517.1">
    <property type="nucleotide sequence ID" value="NZ_CYPR01000207.1"/>
</dbReference>
<dbReference type="InterPro" id="IPR039422">
    <property type="entry name" value="MarR/SlyA-like"/>
</dbReference>
<dbReference type="Gene3D" id="1.10.10.10">
    <property type="entry name" value="Winged helix-like DNA-binding domain superfamily/Winged helix DNA-binding domain"/>
    <property type="match status" value="1"/>
</dbReference>
<proteinExistence type="predicted"/>
<protein>
    <submittedName>
        <fullName evidence="2">Homoprotocatechuate degradation operon regulator, HpaR</fullName>
    </submittedName>
</protein>
<dbReference type="InterPro" id="IPR000835">
    <property type="entry name" value="HTH_MarR-typ"/>
</dbReference>
<gene>
    <name evidence="2" type="ORF">JSE7799_03183</name>
</gene>
<dbReference type="InterPro" id="IPR036388">
    <property type="entry name" value="WH-like_DNA-bd_sf"/>
</dbReference>
<dbReference type="GO" id="GO:0006950">
    <property type="term" value="P:response to stress"/>
    <property type="evidence" value="ECO:0007669"/>
    <property type="project" value="TreeGrafter"/>
</dbReference>
<dbReference type="SMART" id="SM00347">
    <property type="entry name" value="HTH_MARR"/>
    <property type="match status" value="1"/>
</dbReference>
<organism evidence="2 3">
    <name type="scientific">Jannaschia seosinensis</name>
    <dbReference type="NCBI Taxonomy" id="313367"/>
    <lineage>
        <taxon>Bacteria</taxon>
        <taxon>Pseudomonadati</taxon>
        <taxon>Pseudomonadota</taxon>
        <taxon>Alphaproteobacteria</taxon>
        <taxon>Rhodobacterales</taxon>
        <taxon>Roseobacteraceae</taxon>
        <taxon>Jannaschia</taxon>
    </lineage>
</organism>
<reference evidence="2 3" key="1">
    <citation type="submission" date="2015-09" db="EMBL/GenBank/DDBJ databases">
        <authorList>
            <person name="Jackson K.R."/>
            <person name="Lunt B.L."/>
            <person name="Fisher J.N.B."/>
            <person name="Gardner A.V."/>
            <person name="Bailey M.E."/>
            <person name="Deus L.M."/>
            <person name="Earl A.S."/>
            <person name="Gibby P.D."/>
            <person name="Hartmann K.A."/>
            <person name="Liu J.E."/>
            <person name="Manci A.M."/>
            <person name="Nielsen D.A."/>
            <person name="Solomon M.B."/>
            <person name="Breakwell D.P."/>
            <person name="Burnett S.H."/>
            <person name="Grose J.H."/>
        </authorList>
    </citation>
    <scope>NUCLEOTIDE SEQUENCE [LARGE SCALE GENOMIC DNA]</scope>
    <source>
        <strain evidence="2 3">CECT 7799</strain>
    </source>
</reference>
<dbReference type="PANTHER" id="PTHR33164">
    <property type="entry name" value="TRANSCRIPTIONAL REGULATOR, MARR FAMILY"/>
    <property type="match status" value="1"/>
</dbReference>
<evidence type="ECO:0000259" key="1">
    <source>
        <dbReference type="PROSITE" id="PS50995"/>
    </source>
</evidence>
<dbReference type="Proteomes" id="UP000049455">
    <property type="component" value="Unassembled WGS sequence"/>
</dbReference>
<dbReference type="PRINTS" id="PR00598">
    <property type="entry name" value="HTHMARR"/>
</dbReference>
<dbReference type="OrthoDB" id="8906692at2"/>
<feature type="domain" description="HTH marR-type" evidence="1">
    <location>
        <begin position="7"/>
        <end position="140"/>
    </location>
</feature>
<accession>A0A0M7BDH6</accession>
<evidence type="ECO:0000313" key="3">
    <source>
        <dbReference type="Proteomes" id="UP000049455"/>
    </source>
</evidence>
<keyword evidence="3" id="KW-1185">Reference proteome</keyword>
<dbReference type="AlphaFoldDB" id="A0A0M7BDH6"/>
<dbReference type="PROSITE" id="PS50995">
    <property type="entry name" value="HTH_MARR_2"/>
    <property type="match status" value="1"/>
</dbReference>
<evidence type="ECO:0000313" key="2">
    <source>
        <dbReference type="EMBL" id="CUH40451.1"/>
    </source>
</evidence>
<dbReference type="GO" id="GO:0003700">
    <property type="term" value="F:DNA-binding transcription factor activity"/>
    <property type="evidence" value="ECO:0007669"/>
    <property type="project" value="InterPro"/>
</dbReference>
<dbReference type="SUPFAM" id="SSF46785">
    <property type="entry name" value="Winged helix' DNA-binding domain"/>
    <property type="match status" value="1"/>
</dbReference>
<dbReference type="PANTHER" id="PTHR33164:SF57">
    <property type="entry name" value="MARR-FAMILY TRANSCRIPTIONAL REGULATOR"/>
    <property type="match status" value="1"/>
</dbReference>
<dbReference type="InterPro" id="IPR036390">
    <property type="entry name" value="WH_DNA-bd_sf"/>
</dbReference>
<dbReference type="Pfam" id="PF12802">
    <property type="entry name" value="MarR_2"/>
    <property type="match status" value="1"/>
</dbReference>
<dbReference type="STRING" id="313367.JSE7799_03183"/>
<name>A0A0M7BDH6_9RHOB</name>
<sequence>MSNLEMRDFLPYLLTMAAEEVSVGFQRVYRERYGMLRTDWRVLFHLGRYGAMTASEVRGRSRLHKTKVSRAVANLERLRMLSREADERDRRRETLSLTPAGMRAYDDLAREAERYDAKLWHGVTPQERDAITAHLRRLADLA</sequence>